<name>A0ABD0MB52_9CAEN</name>
<keyword evidence="2" id="KW-1185">Reference proteome</keyword>
<dbReference type="AlphaFoldDB" id="A0ABD0MB52"/>
<accession>A0ABD0MB52</accession>
<proteinExistence type="predicted"/>
<protein>
    <submittedName>
        <fullName evidence="1">Uncharacterized protein</fullName>
    </submittedName>
</protein>
<sequence length="95" mass="10700">MPARALWHWPFSLRLDKFEQAGGRSTPSLKVKLSEDLKCTAGRRHSSLDEQTETIFTLVILLSRRPLSPPSDPRPTSFLLVVAVLEKVSTCGRRL</sequence>
<dbReference type="EMBL" id="JACVVK020000001">
    <property type="protein sequence ID" value="KAK7508491.1"/>
    <property type="molecule type" value="Genomic_DNA"/>
</dbReference>
<gene>
    <name evidence="1" type="ORF">BaRGS_00000057</name>
</gene>
<comment type="caution">
    <text evidence="1">The sequence shown here is derived from an EMBL/GenBank/DDBJ whole genome shotgun (WGS) entry which is preliminary data.</text>
</comment>
<organism evidence="1 2">
    <name type="scientific">Batillaria attramentaria</name>
    <dbReference type="NCBI Taxonomy" id="370345"/>
    <lineage>
        <taxon>Eukaryota</taxon>
        <taxon>Metazoa</taxon>
        <taxon>Spiralia</taxon>
        <taxon>Lophotrochozoa</taxon>
        <taxon>Mollusca</taxon>
        <taxon>Gastropoda</taxon>
        <taxon>Caenogastropoda</taxon>
        <taxon>Sorbeoconcha</taxon>
        <taxon>Cerithioidea</taxon>
        <taxon>Batillariidae</taxon>
        <taxon>Batillaria</taxon>
    </lineage>
</organism>
<evidence type="ECO:0000313" key="2">
    <source>
        <dbReference type="Proteomes" id="UP001519460"/>
    </source>
</evidence>
<evidence type="ECO:0000313" key="1">
    <source>
        <dbReference type="EMBL" id="KAK7508491.1"/>
    </source>
</evidence>
<dbReference type="Proteomes" id="UP001519460">
    <property type="component" value="Unassembled WGS sequence"/>
</dbReference>
<reference evidence="1 2" key="1">
    <citation type="journal article" date="2023" name="Sci. Data">
        <title>Genome assembly of the Korean intertidal mud-creeper Batillaria attramentaria.</title>
        <authorList>
            <person name="Patra A.K."/>
            <person name="Ho P.T."/>
            <person name="Jun S."/>
            <person name="Lee S.J."/>
            <person name="Kim Y."/>
            <person name="Won Y.J."/>
        </authorList>
    </citation>
    <scope>NUCLEOTIDE SEQUENCE [LARGE SCALE GENOMIC DNA]</scope>
    <source>
        <strain evidence="1">Wonlab-2016</strain>
    </source>
</reference>